<dbReference type="eggNOG" id="COG0382">
    <property type="taxonomic scope" value="Bacteria"/>
</dbReference>
<sequence length="495" mass="53936">MGSSAYHRPLQAAATSGLDDRLPLFVDLDNTLILGDTLWESFAMLVRQNPVAALTALFSLLRGRAAFKRTVARQAPFFPDLLQYNDQVVAFVCQEAALGRPTVLATAADARIADAVAAHLGCFTRVIASDGTRNLKGHRKLEVIAAFAEEATGKKAFDYIGDSRADRPIWQAAGRALVVAGDQATAQQIAGPTELALFLPRPLKVWRDLLKALRLHQWAKNILIFTPLLLSHQYSDIDKVFAALVGFVCFGLCASATYLWNDILDLPADRAHPRKQHRPLAAGRISIAESLGLSGLLLGLSFGLALPVLPPVAVLLLAGYIALTLAYSLLLKEKLLLDAMMLGLLFAYRILFGGVTTGIMVSDWLIAFSVFFFLGLALVKRYSEIITKMQNQTGKISGRGYYTEDREVIGVLGVASSYMSILIMALYITSPAVVGLYSHPQALWGVCLVMIYWISRIWVLSHRGHMPDDPIVFALRDRVSLLAGAGCVMAVLIAV</sequence>
<dbReference type="EMBL" id="CP001940">
    <property type="protein sequence ID" value="ADH86454.1"/>
    <property type="molecule type" value="Genomic_DNA"/>
</dbReference>
<dbReference type="Pfam" id="PF01040">
    <property type="entry name" value="UbiA"/>
    <property type="match status" value="1"/>
</dbReference>
<dbReference type="InParanoid" id="D6Z4H9"/>
<evidence type="ECO:0000313" key="8">
    <source>
        <dbReference type="Proteomes" id="UP000001508"/>
    </source>
</evidence>
<reference evidence="8" key="1">
    <citation type="submission" date="2010-02" db="EMBL/GenBank/DDBJ databases">
        <title>Complete sequence of Desulfurivibrio alkaliphilus AHT2.</title>
        <authorList>
            <consortium name="US DOE Joint Genome Institute"/>
            <person name="Pitluck S."/>
            <person name="Chertkov O."/>
            <person name="Detter J.C."/>
            <person name="Han C."/>
            <person name="Tapia R."/>
            <person name="Larimer F."/>
            <person name="Land M."/>
            <person name="Hauser L."/>
            <person name="Kyrpides N."/>
            <person name="Mikhailova N."/>
            <person name="Sorokin D.Y."/>
            <person name="Muyzer G."/>
            <person name="Woyke T."/>
        </authorList>
    </citation>
    <scope>NUCLEOTIDE SEQUENCE [LARGE SCALE GENOMIC DNA]</scope>
    <source>
        <strain evidence="8">DSM 19089 / UNIQEM U267 / AHT2</strain>
    </source>
</reference>
<keyword evidence="5 6" id="KW-0472">Membrane</keyword>
<evidence type="ECO:0000313" key="7">
    <source>
        <dbReference type="EMBL" id="ADH86454.1"/>
    </source>
</evidence>
<proteinExistence type="predicted"/>
<dbReference type="KEGG" id="dak:DaAHT2_1763"/>
<feature type="transmembrane region" description="Helical" evidence="6">
    <location>
        <begin position="335"/>
        <end position="352"/>
    </location>
</feature>
<dbReference type="InterPro" id="IPR044878">
    <property type="entry name" value="UbiA_sf"/>
</dbReference>
<dbReference type="HOGENOM" id="CLU_029423_2_0_7"/>
<feature type="transmembrane region" description="Helical" evidence="6">
    <location>
        <begin position="240"/>
        <end position="260"/>
    </location>
</feature>
<keyword evidence="7" id="KW-0808">Transferase</keyword>
<feature type="transmembrane region" description="Helical" evidence="6">
    <location>
        <begin position="408"/>
        <end position="429"/>
    </location>
</feature>
<dbReference type="SUPFAM" id="SSF56784">
    <property type="entry name" value="HAD-like"/>
    <property type="match status" value="1"/>
</dbReference>
<feature type="transmembrane region" description="Helical" evidence="6">
    <location>
        <begin position="471"/>
        <end position="494"/>
    </location>
</feature>
<dbReference type="NCBIfam" id="NF006088">
    <property type="entry name" value="PRK08238.1"/>
    <property type="match status" value="1"/>
</dbReference>
<dbReference type="InterPro" id="IPR036412">
    <property type="entry name" value="HAD-like_sf"/>
</dbReference>
<comment type="subcellular location">
    <subcellularLocation>
        <location evidence="1">Membrane</location>
        <topology evidence="1">Multi-pass membrane protein</topology>
    </subcellularLocation>
</comment>
<accession>D6Z4H9</accession>
<dbReference type="InterPro" id="IPR039653">
    <property type="entry name" value="Prenyltransferase"/>
</dbReference>
<feature type="transmembrane region" description="Helical" evidence="6">
    <location>
        <begin position="312"/>
        <end position="330"/>
    </location>
</feature>
<dbReference type="GO" id="GO:0009247">
    <property type="term" value="P:glycolipid biosynthetic process"/>
    <property type="evidence" value="ECO:0007669"/>
    <property type="project" value="TreeGrafter"/>
</dbReference>
<dbReference type="InterPro" id="IPR000537">
    <property type="entry name" value="UbiA_prenyltransferase"/>
</dbReference>
<keyword evidence="8" id="KW-1185">Reference proteome</keyword>
<gene>
    <name evidence="7" type="ordered locus">DaAHT2_1763</name>
</gene>
<dbReference type="STRING" id="589865.DaAHT2_1763"/>
<keyword evidence="4 6" id="KW-1133">Transmembrane helix</keyword>
<name>D6Z4H9_DESAT</name>
<feature type="transmembrane region" description="Helical" evidence="6">
    <location>
        <begin position="358"/>
        <end position="379"/>
    </location>
</feature>
<dbReference type="AlphaFoldDB" id="D6Z4H9"/>
<evidence type="ECO:0000256" key="4">
    <source>
        <dbReference type="ARBA" id="ARBA00022989"/>
    </source>
</evidence>
<evidence type="ECO:0000256" key="2">
    <source>
        <dbReference type="ARBA" id="ARBA00022475"/>
    </source>
</evidence>
<dbReference type="PANTHER" id="PTHR11048">
    <property type="entry name" value="PRENYLTRANSFERASES"/>
    <property type="match status" value="1"/>
</dbReference>
<dbReference type="Proteomes" id="UP000001508">
    <property type="component" value="Chromosome"/>
</dbReference>
<keyword evidence="3 6" id="KW-0812">Transmembrane</keyword>
<evidence type="ECO:0000256" key="5">
    <source>
        <dbReference type="ARBA" id="ARBA00023136"/>
    </source>
</evidence>
<dbReference type="PANTHER" id="PTHR11048:SF5">
    <property type="entry name" value="DECAPRENYL-PHOSPHATE PHOSPHORIBOSYLTRANSFERASE"/>
    <property type="match status" value="1"/>
</dbReference>
<feature type="transmembrane region" description="Helical" evidence="6">
    <location>
        <begin position="281"/>
        <end position="306"/>
    </location>
</feature>
<dbReference type="eggNOG" id="COG0560">
    <property type="taxonomic scope" value="Bacteria"/>
</dbReference>
<evidence type="ECO:0000256" key="3">
    <source>
        <dbReference type="ARBA" id="ARBA00022692"/>
    </source>
</evidence>
<dbReference type="Pfam" id="PF12710">
    <property type="entry name" value="HAD"/>
    <property type="match status" value="1"/>
</dbReference>
<organism evidence="7 8">
    <name type="scientific">Desulfurivibrio alkaliphilus (strain DSM 19089 / UNIQEM U267 / AHT2)</name>
    <dbReference type="NCBI Taxonomy" id="589865"/>
    <lineage>
        <taxon>Bacteria</taxon>
        <taxon>Pseudomonadati</taxon>
        <taxon>Thermodesulfobacteriota</taxon>
        <taxon>Desulfobulbia</taxon>
        <taxon>Desulfobulbales</taxon>
        <taxon>Desulfobulbaceae</taxon>
        <taxon>Desulfurivibrio</taxon>
    </lineage>
</organism>
<protein>
    <submittedName>
        <fullName evidence="7">UbiA prenyltransferase</fullName>
    </submittedName>
</protein>
<evidence type="ECO:0000256" key="1">
    <source>
        <dbReference type="ARBA" id="ARBA00004141"/>
    </source>
</evidence>
<dbReference type="Gene3D" id="3.40.50.1000">
    <property type="entry name" value="HAD superfamily/HAD-like"/>
    <property type="match status" value="1"/>
</dbReference>
<dbReference type="GO" id="GO:0016765">
    <property type="term" value="F:transferase activity, transferring alkyl or aryl (other than methyl) groups"/>
    <property type="evidence" value="ECO:0007669"/>
    <property type="project" value="InterPro"/>
</dbReference>
<dbReference type="Gene3D" id="1.10.357.140">
    <property type="entry name" value="UbiA prenyltransferase"/>
    <property type="match status" value="1"/>
</dbReference>
<dbReference type="InterPro" id="IPR023214">
    <property type="entry name" value="HAD_sf"/>
</dbReference>
<keyword evidence="2" id="KW-1003">Cell membrane</keyword>
<dbReference type="CDD" id="cd13963">
    <property type="entry name" value="PT_UbiA_2"/>
    <property type="match status" value="1"/>
</dbReference>
<feature type="transmembrane region" description="Helical" evidence="6">
    <location>
        <begin position="441"/>
        <end position="459"/>
    </location>
</feature>
<evidence type="ECO:0000256" key="6">
    <source>
        <dbReference type="SAM" id="Phobius"/>
    </source>
</evidence>
<dbReference type="GO" id="GO:0005886">
    <property type="term" value="C:plasma membrane"/>
    <property type="evidence" value="ECO:0007669"/>
    <property type="project" value="TreeGrafter"/>
</dbReference>